<comment type="caution">
    <text evidence="1">The sequence shown here is derived from an EMBL/GenBank/DDBJ whole genome shotgun (WGS) entry which is preliminary data.</text>
</comment>
<organism evidence="1 2">
    <name type="scientific">Acinetobacter junii CIP 107470 = MTCC 11364</name>
    <dbReference type="NCBI Taxonomy" id="1217666"/>
    <lineage>
        <taxon>Bacteria</taxon>
        <taxon>Pseudomonadati</taxon>
        <taxon>Pseudomonadota</taxon>
        <taxon>Gammaproteobacteria</taxon>
        <taxon>Moraxellales</taxon>
        <taxon>Moraxellaceae</taxon>
        <taxon>Acinetobacter</taxon>
    </lineage>
</organism>
<evidence type="ECO:0000313" key="2">
    <source>
        <dbReference type="Proteomes" id="UP000018420"/>
    </source>
</evidence>
<dbReference type="EMBL" id="ASYZ01000163">
    <property type="protein sequence ID" value="EPR81784.1"/>
    <property type="molecule type" value="Genomic_DNA"/>
</dbReference>
<dbReference type="AlphaFoldDB" id="S7XRK6"/>
<evidence type="ECO:0000313" key="1">
    <source>
        <dbReference type="EMBL" id="EPR81784.1"/>
    </source>
</evidence>
<reference evidence="1 2" key="1">
    <citation type="submission" date="2013-05" db="EMBL/GenBank/DDBJ databases">
        <title>Genome assembly of Acinetobacter junii MTCC 11364.</title>
        <authorList>
            <person name="Khatri I."/>
            <person name="Singh N.K."/>
            <person name="Subramanian S."/>
            <person name="Mayilraj S."/>
        </authorList>
    </citation>
    <scope>NUCLEOTIDE SEQUENCE [LARGE SCALE GENOMIC DNA]</scope>
    <source>
        <strain evidence="1 2">MTCC 11364</strain>
    </source>
</reference>
<dbReference type="PATRIC" id="fig|1330047.3.peg.2775"/>
<gene>
    <name evidence="1" type="ORF">L292_0998</name>
</gene>
<protein>
    <submittedName>
        <fullName evidence="1">Uncharacterized protein</fullName>
    </submittedName>
</protein>
<proteinExistence type="predicted"/>
<accession>S7XRK6</accession>
<name>S7XRK6_ACIJU</name>
<dbReference type="Proteomes" id="UP000018420">
    <property type="component" value="Unassembled WGS sequence"/>
</dbReference>
<sequence>MKQFKLFDDLQEQHLVSIFNDRQTIALQGMSKKIPKIVRFLIA</sequence>